<dbReference type="SUPFAM" id="SSF53850">
    <property type="entry name" value="Periplasmic binding protein-like II"/>
    <property type="match status" value="1"/>
</dbReference>
<dbReference type="PANTHER" id="PTHR30419:SF8">
    <property type="entry name" value="NITROGEN ASSIMILATION TRANSCRIPTIONAL ACTIVATOR-RELATED"/>
    <property type="match status" value="1"/>
</dbReference>
<evidence type="ECO:0000259" key="5">
    <source>
        <dbReference type="PROSITE" id="PS50931"/>
    </source>
</evidence>
<accession>A0A8J2YHL0</accession>
<reference evidence="6" key="1">
    <citation type="journal article" date="2014" name="Int. J. Syst. Evol. Microbiol.">
        <title>Complete genome sequence of Corynebacterium casei LMG S-19264T (=DSM 44701T), isolated from a smear-ripened cheese.</title>
        <authorList>
            <consortium name="US DOE Joint Genome Institute (JGI-PGF)"/>
            <person name="Walter F."/>
            <person name="Albersmeier A."/>
            <person name="Kalinowski J."/>
            <person name="Ruckert C."/>
        </authorList>
    </citation>
    <scope>NUCLEOTIDE SEQUENCE</scope>
    <source>
        <strain evidence="6">CCM 7684</strain>
    </source>
</reference>
<dbReference type="Pfam" id="PF03466">
    <property type="entry name" value="LysR_substrate"/>
    <property type="match status" value="1"/>
</dbReference>
<organism evidence="6 7">
    <name type="scientific">Agaricicola taiwanensis</name>
    <dbReference type="NCBI Taxonomy" id="591372"/>
    <lineage>
        <taxon>Bacteria</taxon>
        <taxon>Pseudomonadati</taxon>
        <taxon>Pseudomonadota</taxon>
        <taxon>Alphaproteobacteria</taxon>
        <taxon>Rhodobacterales</taxon>
        <taxon>Paracoccaceae</taxon>
        <taxon>Agaricicola</taxon>
    </lineage>
</organism>
<dbReference type="InterPro" id="IPR050950">
    <property type="entry name" value="HTH-type_LysR_regulators"/>
</dbReference>
<dbReference type="InterPro" id="IPR000847">
    <property type="entry name" value="LysR_HTH_N"/>
</dbReference>
<dbReference type="PANTHER" id="PTHR30419">
    <property type="entry name" value="HTH-TYPE TRANSCRIPTIONAL REGULATOR YBHD"/>
    <property type="match status" value="1"/>
</dbReference>
<evidence type="ECO:0000313" key="7">
    <source>
        <dbReference type="Proteomes" id="UP000602745"/>
    </source>
</evidence>
<dbReference type="RefSeq" id="WP_188409648.1">
    <property type="nucleotide sequence ID" value="NZ_BMCP01000002.1"/>
</dbReference>
<comment type="caution">
    <text evidence="6">The sequence shown here is derived from an EMBL/GenBank/DDBJ whole genome shotgun (WGS) entry which is preliminary data.</text>
</comment>
<keyword evidence="7" id="KW-1185">Reference proteome</keyword>
<dbReference type="GO" id="GO:0005829">
    <property type="term" value="C:cytosol"/>
    <property type="evidence" value="ECO:0007669"/>
    <property type="project" value="TreeGrafter"/>
</dbReference>
<keyword evidence="4" id="KW-0804">Transcription</keyword>
<evidence type="ECO:0000256" key="3">
    <source>
        <dbReference type="ARBA" id="ARBA00023125"/>
    </source>
</evidence>
<dbReference type="AlphaFoldDB" id="A0A8J2YHL0"/>
<feature type="domain" description="HTH lysR-type" evidence="5">
    <location>
        <begin position="12"/>
        <end position="69"/>
    </location>
</feature>
<evidence type="ECO:0000256" key="4">
    <source>
        <dbReference type="ARBA" id="ARBA00023163"/>
    </source>
</evidence>
<dbReference type="InterPro" id="IPR036390">
    <property type="entry name" value="WH_DNA-bd_sf"/>
</dbReference>
<keyword evidence="2" id="KW-0805">Transcription regulation</keyword>
<dbReference type="InterPro" id="IPR005119">
    <property type="entry name" value="LysR_subst-bd"/>
</dbReference>
<dbReference type="Gene3D" id="1.10.10.10">
    <property type="entry name" value="Winged helix-like DNA-binding domain superfamily/Winged helix DNA-binding domain"/>
    <property type="match status" value="1"/>
</dbReference>
<dbReference type="Gene3D" id="3.40.190.10">
    <property type="entry name" value="Periplasmic binding protein-like II"/>
    <property type="match status" value="2"/>
</dbReference>
<gene>
    <name evidence="6" type="ORF">GCM10007276_20770</name>
</gene>
<dbReference type="Proteomes" id="UP000602745">
    <property type="component" value="Unassembled WGS sequence"/>
</dbReference>
<dbReference type="Pfam" id="PF00126">
    <property type="entry name" value="HTH_1"/>
    <property type="match status" value="1"/>
</dbReference>
<name>A0A8J2YHL0_9RHOB</name>
<dbReference type="PROSITE" id="PS50931">
    <property type="entry name" value="HTH_LYSR"/>
    <property type="match status" value="1"/>
</dbReference>
<evidence type="ECO:0000313" key="6">
    <source>
        <dbReference type="EMBL" id="GGE43349.1"/>
    </source>
</evidence>
<sequence length="323" mass="35196">MIAMNLLPGISVNMNLLQVFILVAEHLSFKEAAERVGRSQSAVSAQIKQLEDQLGVPLFYRTTRSVALTPYGEILLKSARQGINELNLGFRRLFEAVDVHKGQVTLSCSPTIAGTRLPAILKMFETQYSGVRVVLAELPLIKMTEAILAGDVDFGVGPVFPSSHNLEFEPVLEDPLMALVPSNFPAADKPFLTVDELAEMPVLMSTKTSVTRQIFEASAKKSSVSFITKYQCTQHQTLIAMAEAGLGIAVLPNTVASRIRTSGVRVIPLANPRICRQVAIITVRGQRLPPAASQLADLIRKKIDLPFESEVIHRGEVELEAAG</sequence>
<reference evidence="6" key="2">
    <citation type="submission" date="2020-09" db="EMBL/GenBank/DDBJ databases">
        <authorList>
            <person name="Sun Q."/>
            <person name="Sedlacek I."/>
        </authorList>
    </citation>
    <scope>NUCLEOTIDE SEQUENCE</scope>
    <source>
        <strain evidence="6">CCM 7684</strain>
    </source>
</reference>
<dbReference type="CDD" id="cd08440">
    <property type="entry name" value="PBP2_LTTR_like_4"/>
    <property type="match status" value="1"/>
</dbReference>
<dbReference type="FunFam" id="1.10.10.10:FF:000001">
    <property type="entry name" value="LysR family transcriptional regulator"/>
    <property type="match status" value="1"/>
</dbReference>
<evidence type="ECO:0000256" key="2">
    <source>
        <dbReference type="ARBA" id="ARBA00023015"/>
    </source>
</evidence>
<dbReference type="InterPro" id="IPR036388">
    <property type="entry name" value="WH-like_DNA-bd_sf"/>
</dbReference>
<dbReference type="GO" id="GO:0003677">
    <property type="term" value="F:DNA binding"/>
    <property type="evidence" value="ECO:0007669"/>
    <property type="project" value="UniProtKB-KW"/>
</dbReference>
<dbReference type="GO" id="GO:0003700">
    <property type="term" value="F:DNA-binding transcription factor activity"/>
    <property type="evidence" value="ECO:0007669"/>
    <property type="project" value="InterPro"/>
</dbReference>
<evidence type="ECO:0000256" key="1">
    <source>
        <dbReference type="ARBA" id="ARBA00009437"/>
    </source>
</evidence>
<keyword evidence="3" id="KW-0238">DNA-binding</keyword>
<protein>
    <submittedName>
        <fullName evidence="6">LysR family transcriptional regulator</fullName>
    </submittedName>
</protein>
<proteinExistence type="inferred from homology"/>
<dbReference type="SUPFAM" id="SSF46785">
    <property type="entry name" value="Winged helix' DNA-binding domain"/>
    <property type="match status" value="1"/>
</dbReference>
<comment type="similarity">
    <text evidence="1">Belongs to the LysR transcriptional regulatory family.</text>
</comment>
<dbReference type="EMBL" id="BMCP01000002">
    <property type="protein sequence ID" value="GGE43349.1"/>
    <property type="molecule type" value="Genomic_DNA"/>
</dbReference>
<dbReference type="PRINTS" id="PR00039">
    <property type="entry name" value="HTHLYSR"/>
</dbReference>